<dbReference type="Proteomes" id="UP000703269">
    <property type="component" value="Unassembled WGS sequence"/>
</dbReference>
<comment type="caution">
    <text evidence="2">The sequence shown here is derived from an EMBL/GenBank/DDBJ whole genome shotgun (WGS) entry which is preliminary data.</text>
</comment>
<gene>
    <name evidence="2" type="ORF">PsYK624_021350</name>
</gene>
<evidence type="ECO:0000313" key="3">
    <source>
        <dbReference type="Proteomes" id="UP000703269"/>
    </source>
</evidence>
<keyword evidence="3" id="KW-1185">Reference proteome</keyword>
<evidence type="ECO:0000256" key="1">
    <source>
        <dbReference type="SAM" id="MobiDB-lite"/>
    </source>
</evidence>
<dbReference type="EMBL" id="BPQB01000003">
    <property type="protein sequence ID" value="GJE86055.1"/>
    <property type="molecule type" value="Genomic_DNA"/>
</dbReference>
<name>A0A9P3G1N6_9APHY</name>
<dbReference type="AlphaFoldDB" id="A0A9P3G1N6"/>
<accession>A0A9P3G1N6</accession>
<dbReference type="SUPFAM" id="SSF52047">
    <property type="entry name" value="RNI-like"/>
    <property type="match status" value="1"/>
</dbReference>
<feature type="compositionally biased region" description="Low complexity" evidence="1">
    <location>
        <begin position="1"/>
        <end position="12"/>
    </location>
</feature>
<dbReference type="PANTHER" id="PTHR13318">
    <property type="entry name" value="PARTNER OF PAIRED, ISOFORM B-RELATED"/>
    <property type="match status" value="1"/>
</dbReference>
<proteinExistence type="predicted"/>
<feature type="compositionally biased region" description="Polar residues" evidence="1">
    <location>
        <begin position="34"/>
        <end position="48"/>
    </location>
</feature>
<organism evidence="2 3">
    <name type="scientific">Phanerochaete sordida</name>
    <dbReference type="NCBI Taxonomy" id="48140"/>
    <lineage>
        <taxon>Eukaryota</taxon>
        <taxon>Fungi</taxon>
        <taxon>Dikarya</taxon>
        <taxon>Basidiomycota</taxon>
        <taxon>Agaricomycotina</taxon>
        <taxon>Agaricomycetes</taxon>
        <taxon>Polyporales</taxon>
        <taxon>Phanerochaetaceae</taxon>
        <taxon>Phanerochaete</taxon>
    </lineage>
</organism>
<evidence type="ECO:0000313" key="2">
    <source>
        <dbReference type="EMBL" id="GJE86055.1"/>
    </source>
</evidence>
<dbReference type="InterPro" id="IPR032675">
    <property type="entry name" value="LRR_dom_sf"/>
</dbReference>
<dbReference type="GO" id="GO:0031146">
    <property type="term" value="P:SCF-dependent proteasomal ubiquitin-dependent protein catabolic process"/>
    <property type="evidence" value="ECO:0007669"/>
    <property type="project" value="TreeGrafter"/>
</dbReference>
<dbReference type="Gene3D" id="3.80.10.10">
    <property type="entry name" value="Ribonuclease Inhibitor"/>
    <property type="match status" value="1"/>
</dbReference>
<dbReference type="GO" id="GO:0019005">
    <property type="term" value="C:SCF ubiquitin ligase complex"/>
    <property type="evidence" value="ECO:0007669"/>
    <property type="project" value="TreeGrafter"/>
</dbReference>
<feature type="region of interest" description="Disordered" evidence="1">
    <location>
        <begin position="1"/>
        <end position="48"/>
    </location>
</feature>
<dbReference type="OrthoDB" id="550575at2759"/>
<protein>
    <submittedName>
        <fullName evidence="2">LRR-repeat protein</fullName>
    </submittedName>
</protein>
<reference evidence="2 3" key="1">
    <citation type="submission" date="2021-08" db="EMBL/GenBank/DDBJ databases">
        <title>Draft Genome Sequence of Phanerochaete sordida strain YK-624.</title>
        <authorList>
            <person name="Mori T."/>
            <person name="Dohra H."/>
            <person name="Suzuki T."/>
            <person name="Kawagishi H."/>
            <person name="Hirai H."/>
        </authorList>
    </citation>
    <scope>NUCLEOTIDE SEQUENCE [LARGE SCALE GENOMIC DNA]</scope>
    <source>
        <strain evidence="2 3">YK-624</strain>
    </source>
</reference>
<sequence length="523" mass="56129">MSSSRGQSKSSGSRGGRARRFGGDPQHEDEEVPTAQNQTSAPSSTSWSTRRLPVSVTGILPLAAFCMRAFAQGFRKLSSHEASIEGLKAWLLEVPDAFIPRLFYTMKDCGVFPSNDFIAAYLLRGPSISLDGENMPDVSKNTVTAIARRAVVRDHLQELHLRNLGKIQDTAFAAVVEKLPALRVLDLGGCNKVGAKVTEAVAASCPALLTLNVNHTSVQPVQVAPVLKACKSLQVLKVAGISSWTEANVAKLWSALDVKNAPDSEPLRIRTLKLKMTPITDQVLNTFLELCPEIRRLDVSFTGIRRPAALLRTTTLEKLSLTSTAVTSADLLKAGAGMVELRALSLGALGRTGGSSIAVANTSAMTMTDDTLKKLTNIMMSCKFLRSISLAGNTKLGTVTGLSLTGFVRHVGRKCEVLNLSGVTSLRSSHLEGLLADDLDAPESPLRVLNLNNTGVDDAAAPYISTCKSLETLEVGGTRFTSDGLFDILDGCPVLQRLDLTSCRGVPIAQRRSFFEAYYEARA</sequence>